<reference evidence="12" key="1">
    <citation type="journal article" date="2020" name="Stud. Mycol.">
        <title>101 Dothideomycetes genomes: a test case for predicting lifestyles and emergence of pathogens.</title>
        <authorList>
            <person name="Haridas S."/>
            <person name="Albert R."/>
            <person name="Binder M."/>
            <person name="Bloem J."/>
            <person name="Labutti K."/>
            <person name="Salamov A."/>
            <person name="Andreopoulos B."/>
            <person name="Baker S."/>
            <person name="Barry K."/>
            <person name="Bills G."/>
            <person name="Bluhm B."/>
            <person name="Cannon C."/>
            <person name="Castanera R."/>
            <person name="Culley D."/>
            <person name="Daum C."/>
            <person name="Ezra D."/>
            <person name="Gonzalez J."/>
            <person name="Henrissat B."/>
            <person name="Kuo A."/>
            <person name="Liang C."/>
            <person name="Lipzen A."/>
            <person name="Lutzoni F."/>
            <person name="Magnuson J."/>
            <person name="Mondo S."/>
            <person name="Nolan M."/>
            <person name="Ohm R."/>
            <person name="Pangilinan J."/>
            <person name="Park H.-J."/>
            <person name="Ramirez L."/>
            <person name="Alfaro M."/>
            <person name="Sun H."/>
            <person name="Tritt A."/>
            <person name="Yoshinaga Y."/>
            <person name="Zwiers L.-H."/>
            <person name="Turgeon B."/>
            <person name="Goodwin S."/>
            <person name="Spatafora J."/>
            <person name="Crous P."/>
            <person name="Grigoriev I."/>
        </authorList>
    </citation>
    <scope>NUCLEOTIDE SEQUENCE</scope>
    <source>
        <strain evidence="12">CBS 113979</strain>
    </source>
</reference>
<dbReference type="GO" id="GO:0005634">
    <property type="term" value="C:nucleus"/>
    <property type="evidence" value="ECO:0007669"/>
    <property type="project" value="UniProtKB-SubCell"/>
</dbReference>
<dbReference type="GO" id="GO:0051301">
    <property type="term" value="P:cell division"/>
    <property type="evidence" value="ECO:0007669"/>
    <property type="project" value="UniProtKB-KW"/>
</dbReference>
<evidence type="ECO:0000256" key="7">
    <source>
        <dbReference type="ARBA" id="ARBA00023242"/>
    </source>
</evidence>
<name>A0A6G1HG13_9PEZI</name>
<keyword evidence="10" id="KW-0175">Coiled coil</keyword>
<evidence type="ECO:0000256" key="9">
    <source>
        <dbReference type="ARBA" id="ARBA00023328"/>
    </source>
</evidence>
<dbReference type="InterPro" id="IPR007128">
    <property type="entry name" value="PMF1/Nnf1"/>
</dbReference>
<evidence type="ECO:0000256" key="4">
    <source>
        <dbReference type="ARBA" id="ARBA00022618"/>
    </source>
</evidence>
<evidence type="ECO:0000256" key="3">
    <source>
        <dbReference type="ARBA" id="ARBA00022454"/>
    </source>
</evidence>
<evidence type="ECO:0000256" key="11">
    <source>
        <dbReference type="SAM" id="MobiDB-lite"/>
    </source>
</evidence>
<protein>
    <submittedName>
        <fullName evidence="12">Nnf1-domain-containing protein</fullName>
    </submittedName>
</protein>
<proteinExistence type="predicted"/>
<accession>A0A6G1HG13</accession>
<keyword evidence="8" id="KW-0131">Cell cycle</keyword>
<sequence length="217" mass="23469">MPAATTTSRSPSPPDAPPIALAPGPRATALSNAFNGALAATLKRISYDNFASCFPTPAKYRPETMDAFWRDFTGRLEGVCKSQFESLIEDRSVVAGLNELDRLVAEAGKRRDTAKESGAELPVPPHTLPPSELHHAHLHPFLNAQQEHLQGELSATQASNAKIIDNVSRQRSEMEALVRGLEEVVKDLEASAAMLGAEEVSALVDDIKAMDTEMKNQ</sequence>
<evidence type="ECO:0000256" key="8">
    <source>
        <dbReference type="ARBA" id="ARBA00023306"/>
    </source>
</evidence>
<dbReference type="EMBL" id="ML977138">
    <property type="protein sequence ID" value="KAF1992007.1"/>
    <property type="molecule type" value="Genomic_DNA"/>
</dbReference>
<feature type="coiled-coil region" evidence="10">
    <location>
        <begin position="164"/>
        <end position="191"/>
    </location>
</feature>
<dbReference type="AlphaFoldDB" id="A0A6G1HG13"/>
<feature type="compositionally biased region" description="Polar residues" evidence="11">
    <location>
        <begin position="1"/>
        <end position="10"/>
    </location>
</feature>
<dbReference type="GO" id="GO:0007059">
    <property type="term" value="P:chromosome segregation"/>
    <property type="evidence" value="ECO:0007669"/>
    <property type="project" value="TreeGrafter"/>
</dbReference>
<evidence type="ECO:0000256" key="1">
    <source>
        <dbReference type="ARBA" id="ARBA00004123"/>
    </source>
</evidence>
<keyword evidence="4" id="KW-0132">Cell division</keyword>
<evidence type="ECO:0000256" key="2">
    <source>
        <dbReference type="ARBA" id="ARBA00004629"/>
    </source>
</evidence>
<evidence type="ECO:0000313" key="12">
    <source>
        <dbReference type="EMBL" id="KAF1992007.1"/>
    </source>
</evidence>
<dbReference type="OrthoDB" id="18453at2759"/>
<keyword evidence="13" id="KW-1185">Reference proteome</keyword>
<gene>
    <name evidence="12" type="ORF">K402DRAFT_321794</name>
</gene>
<evidence type="ECO:0000256" key="6">
    <source>
        <dbReference type="ARBA" id="ARBA00022838"/>
    </source>
</evidence>
<comment type="subcellular location">
    <subcellularLocation>
        <location evidence="2">Chromosome</location>
        <location evidence="2">Centromere</location>
        <location evidence="2">Kinetochore</location>
    </subcellularLocation>
    <subcellularLocation>
        <location evidence="1">Nucleus</location>
    </subcellularLocation>
</comment>
<dbReference type="Pfam" id="PF03980">
    <property type="entry name" value="Nnf1"/>
    <property type="match status" value="1"/>
</dbReference>
<evidence type="ECO:0000256" key="10">
    <source>
        <dbReference type="SAM" id="Coils"/>
    </source>
</evidence>
<keyword evidence="3" id="KW-0158">Chromosome</keyword>
<keyword evidence="7" id="KW-0539">Nucleus</keyword>
<feature type="region of interest" description="Disordered" evidence="11">
    <location>
        <begin position="1"/>
        <end position="24"/>
    </location>
</feature>
<evidence type="ECO:0000313" key="13">
    <source>
        <dbReference type="Proteomes" id="UP000800041"/>
    </source>
</evidence>
<dbReference type="GO" id="GO:0000444">
    <property type="term" value="C:MIS12/MIND type complex"/>
    <property type="evidence" value="ECO:0007669"/>
    <property type="project" value="InterPro"/>
</dbReference>
<keyword evidence="9" id="KW-0137">Centromere</keyword>
<organism evidence="12 13">
    <name type="scientific">Aulographum hederae CBS 113979</name>
    <dbReference type="NCBI Taxonomy" id="1176131"/>
    <lineage>
        <taxon>Eukaryota</taxon>
        <taxon>Fungi</taxon>
        <taxon>Dikarya</taxon>
        <taxon>Ascomycota</taxon>
        <taxon>Pezizomycotina</taxon>
        <taxon>Dothideomycetes</taxon>
        <taxon>Pleosporomycetidae</taxon>
        <taxon>Aulographales</taxon>
        <taxon>Aulographaceae</taxon>
    </lineage>
</organism>
<keyword evidence="5" id="KW-0498">Mitosis</keyword>
<dbReference type="Proteomes" id="UP000800041">
    <property type="component" value="Unassembled WGS sequence"/>
</dbReference>
<evidence type="ECO:0000256" key="5">
    <source>
        <dbReference type="ARBA" id="ARBA00022776"/>
    </source>
</evidence>
<keyword evidence="6" id="KW-0995">Kinetochore</keyword>
<dbReference type="PANTHER" id="PTHR15459:SF3">
    <property type="entry name" value="POLYAMINE-MODULATED FACTOR 1"/>
    <property type="match status" value="1"/>
</dbReference>
<dbReference type="PANTHER" id="PTHR15459">
    <property type="entry name" value="POLYAMINE-MODULATED FACTOR 1"/>
    <property type="match status" value="1"/>
</dbReference>